<dbReference type="EMBL" id="NJAJ01000027">
    <property type="protein sequence ID" value="PHM64613.1"/>
    <property type="molecule type" value="Genomic_DNA"/>
</dbReference>
<organism evidence="2 3">
    <name type="scientific">Xenorhabdus stockiae</name>
    <dbReference type="NCBI Taxonomy" id="351614"/>
    <lineage>
        <taxon>Bacteria</taxon>
        <taxon>Pseudomonadati</taxon>
        <taxon>Pseudomonadota</taxon>
        <taxon>Gammaproteobacteria</taxon>
        <taxon>Enterobacterales</taxon>
        <taxon>Morganellaceae</taxon>
        <taxon>Xenorhabdus</taxon>
    </lineage>
</organism>
<proteinExistence type="predicted"/>
<gene>
    <name evidence="2" type="ORF">Xsto_02888</name>
</gene>
<protein>
    <submittedName>
        <fullName evidence="2">Inverse autotransporter beta-barrel domain-containing protein</fullName>
    </submittedName>
</protein>
<reference evidence="2 3" key="1">
    <citation type="journal article" date="2017" name="Nat. Microbiol.">
        <title>Natural product diversity associated with the nematode symbionts Photorhabdus and Xenorhabdus.</title>
        <authorList>
            <person name="Tobias N.J."/>
            <person name="Wolff H."/>
            <person name="Djahanschiri B."/>
            <person name="Grundmann F."/>
            <person name="Kronenwerth M."/>
            <person name="Shi Y.M."/>
            <person name="Simonyi S."/>
            <person name="Grun P."/>
            <person name="Shapiro-Ilan D."/>
            <person name="Pidot S.J."/>
            <person name="Stinear T.P."/>
            <person name="Ebersberger I."/>
            <person name="Bode H.B."/>
        </authorList>
    </citation>
    <scope>NUCLEOTIDE SEQUENCE [LARGE SCALE GENOMIC DNA]</scope>
    <source>
        <strain evidence="2 3">DSM 17904</strain>
    </source>
</reference>
<dbReference type="InterPro" id="IPR008964">
    <property type="entry name" value="Invasin/intimin_cell_adhesion"/>
</dbReference>
<evidence type="ECO:0000313" key="3">
    <source>
        <dbReference type="Proteomes" id="UP000222366"/>
    </source>
</evidence>
<dbReference type="InterPro" id="IPR013783">
    <property type="entry name" value="Ig-like_fold"/>
</dbReference>
<dbReference type="Proteomes" id="UP000222366">
    <property type="component" value="Unassembled WGS sequence"/>
</dbReference>
<evidence type="ECO:0000256" key="1">
    <source>
        <dbReference type="SAM" id="MobiDB-lite"/>
    </source>
</evidence>
<sequence>MDSSKPFNKVTVSLAIENHPAISTKVPVSIESEHAYHIQEEFLTVSPQGPLLVGDGKFYTFSGTVVDRHNNPVKTQEIKTVVWKATDDKGQEVKLTSQTKKTNDSGELIATLDSSKPFNKITVSLAIENHPAISTKVPVSIESEHAYHIQEEFLTVSPQGPLLVGDGKFYTFSGTVVDRHNNPVKTQEIKTVVWKATDDKGQEVKLTSQTKKTNDSGELIATLDSSKPFNKITVSLAIENHPAISTKVPVSIQSEHITVECKAFGKTPVLVGESYICTAHVTDLDGGIAGEKIVWKVNDPDLQLEPTSEVTDNDGKMTATLTSSKKVLGLVVTASVIEPSGTQSSGESTEDIISFIWPEITINPTSKNPVVVANGQDSYEFTATIWRDKQNNEPYKEPVMKFAWGRPQLQDDTGTTEPNLTPPPDEPLEVNPKDGTLTATMTSLQWGQVKACINIVDRDPASPICSKLVNFALDFEIAKDSVEIYKVNRAGNEEAFDPNKPLLGDGKSEYMYRAQIIDKKSKKPVSDYLFSEVNWTRNLPDVTGKQLNLEWDKEGKTNSDGYLYATLKSNVGLNKKRVEVTFNMAGISPESTFFQVAKQAVTFDVSPELAAIRVYKYDPNTGKVDKSVSKSFTEQERPYNVFYPLAAEFTSAKGKVLVESGDNIKYTPELGWWSPMYIDSNGLVIFTDNPGSQEVILHITKKNGTQQQYTYKFFTRRFFGIRSDMIGNYKLNDGNDCEKPPNNVAIFLSPLDSELVSTGTGTSLHDEFPDAYKFGILDGITIKNKNNIYIKMLKTRQNSGVASYFPYNLLTGQEFIGDPYDDVYVLCEKYYQKHGRNVFK</sequence>
<name>A0A2D0KMF4_9GAMM</name>
<evidence type="ECO:0000313" key="2">
    <source>
        <dbReference type="EMBL" id="PHM64613.1"/>
    </source>
</evidence>
<comment type="caution">
    <text evidence="2">The sequence shown here is derived from an EMBL/GenBank/DDBJ whole genome shotgun (WGS) entry which is preliminary data.</text>
</comment>
<feature type="region of interest" description="Disordered" evidence="1">
    <location>
        <begin position="408"/>
        <end position="431"/>
    </location>
</feature>
<keyword evidence="3" id="KW-1185">Reference proteome</keyword>
<feature type="compositionally biased region" description="Polar residues" evidence="1">
    <location>
        <begin position="410"/>
        <end position="419"/>
    </location>
</feature>
<dbReference type="AlphaFoldDB" id="A0A2D0KMF4"/>
<dbReference type="SUPFAM" id="SSF49373">
    <property type="entry name" value="Invasin/intimin cell-adhesion fragments"/>
    <property type="match status" value="1"/>
</dbReference>
<dbReference type="Gene3D" id="2.60.40.10">
    <property type="entry name" value="Immunoglobulins"/>
    <property type="match status" value="3"/>
</dbReference>
<accession>A0A2D0KMF4</accession>